<dbReference type="AlphaFoldDB" id="A0A5B9Q1X6"/>
<name>A0A5B9Q1X6_9BACT</name>
<dbReference type="KEGG" id="bgok:Pr1d_02150"/>
<dbReference type="EMBL" id="CP042913">
    <property type="protein sequence ID" value="QEG32954.1"/>
    <property type="molecule type" value="Genomic_DNA"/>
</dbReference>
<evidence type="ECO:0000259" key="1">
    <source>
        <dbReference type="Pfam" id="PF02151"/>
    </source>
</evidence>
<dbReference type="Proteomes" id="UP000323917">
    <property type="component" value="Chromosome"/>
</dbReference>
<dbReference type="RefSeq" id="WP_148071768.1">
    <property type="nucleotide sequence ID" value="NZ_CP042913.1"/>
</dbReference>
<organism evidence="2 3">
    <name type="scientific">Bythopirellula goksoeyrii</name>
    <dbReference type="NCBI Taxonomy" id="1400387"/>
    <lineage>
        <taxon>Bacteria</taxon>
        <taxon>Pseudomonadati</taxon>
        <taxon>Planctomycetota</taxon>
        <taxon>Planctomycetia</taxon>
        <taxon>Pirellulales</taxon>
        <taxon>Lacipirellulaceae</taxon>
        <taxon>Bythopirellula</taxon>
    </lineage>
</organism>
<evidence type="ECO:0000313" key="3">
    <source>
        <dbReference type="Proteomes" id="UP000323917"/>
    </source>
</evidence>
<accession>A0A5B9Q1X6</accession>
<dbReference type="Pfam" id="PF02151">
    <property type="entry name" value="UVR"/>
    <property type="match status" value="1"/>
</dbReference>
<feature type="domain" description="UVR" evidence="1">
    <location>
        <begin position="217"/>
        <end position="240"/>
    </location>
</feature>
<dbReference type="InterPro" id="IPR001943">
    <property type="entry name" value="UVR_dom"/>
</dbReference>
<sequence>MPKRIQHLDRYLSDWPFVPGQVMVREVKGSDGRPLLQLRVDMGIIQLEVSGRPDGEKPEGFDTYYDSLLSQSFADGPAFQLDHDSCREIDREFYQFYHRRVCWLTLNRYDEAVRDADHTLALMDFSTANSPDPHWTLMHEQYRPFVMFHKIQALTLIQLEKSNHRGAVEAIDEGLSALQKLFDAHSSAEESDEDTLLDKLRDMKSSIAKHYDVGPSLAEQLAQAIASEQYELAAKLRDRLDKGPQN</sequence>
<keyword evidence="3" id="KW-1185">Reference proteome</keyword>
<evidence type="ECO:0000313" key="2">
    <source>
        <dbReference type="EMBL" id="QEG32954.1"/>
    </source>
</evidence>
<proteinExistence type="predicted"/>
<reference evidence="2 3" key="1">
    <citation type="submission" date="2019-08" db="EMBL/GenBank/DDBJ databases">
        <title>Deep-cultivation of Planctomycetes and their phenomic and genomic characterization uncovers novel biology.</title>
        <authorList>
            <person name="Wiegand S."/>
            <person name="Jogler M."/>
            <person name="Boedeker C."/>
            <person name="Pinto D."/>
            <person name="Vollmers J."/>
            <person name="Rivas-Marin E."/>
            <person name="Kohn T."/>
            <person name="Peeters S.H."/>
            <person name="Heuer A."/>
            <person name="Rast P."/>
            <person name="Oberbeckmann S."/>
            <person name="Bunk B."/>
            <person name="Jeske O."/>
            <person name="Meyerdierks A."/>
            <person name="Storesund J.E."/>
            <person name="Kallscheuer N."/>
            <person name="Luecker S."/>
            <person name="Lage O.M."/>
            <person name="Pohl T."/>
            <person name="Merkel B.J."/>
            <person name="Hornburger P."/>
            <person name="Mueller R.-W."/>
            <person name="Bruemmer F."/>
            <person name="Labrenz M."/>
            <person name="Spormann A.M."/>
            <person name="Op den Camp H."/>
            <person name="Overmann J."/>
            <person name="Amann R."/>
            <person name="Jetten M.S.M."/>
            <person name="Mascher T."/>
            <person name="Medema M.H."/>
            <person name="Devos D.P."/>
            <person name="Kaster A.-K."/>
            <person name="Ovreas L."/>
            <person name="Rohde M."/>
            <person name="Galperin M.Y."/>
            <person name="Jogler C."/>
        </authorList>
    </citation>
    <scope>NUCLEOTIDE SEQUENCE [LARGE SCALE GENOMIC DNA]</scope>
    <source>
        <strain evidence="2 3">Pr1d</strain>
    </source>
</reference>
<dbReference type="OrthoDB" id="252502at2"/>
<gene>
    <name evidence="2" type="ORF">Pr1d_02150</name>
</gene>
<protein>
    <submittedName>
        <fullName evidence="2">UvrB/uvrC motif protein</fullName>
    </submittedName>
</protein>